<organism evidence="2 3">
    <name type="scientific">Penicillium nordicum</name>
    <dbReference type="NCBI Taxonomy" id="229535"/>
    <lineage>
        <taxon>Eukaryota</taxon>
        <taxon>Fungi</taxon>
        <taxon>Dikarya</taxon>
        <taxon>Ascomycota</taxon>
        <taxon>Pezizomycotina</taxon>
        <taxon>Eurotiomycetes</taxon>
        <taxon>Eurotiomycetidae</taxon>
        <taxon>Eurotiales</taxon>
        <taxon>Aspergillaceae</taxon>
        <taxon>Penicillium</taxon>
    </lineage>
</organism>
<dbReference type="InterPro" id="IPR044053">
    <property type="entry name" value="AsaB-like"/>
</dbReference>
<evidence type="ECO:0008006" key="4">
    <source>
        <dbReference type="Google" id="ProtNLM"/>
    </source>
</evidence>
<dbReference type="OrthoDB" id="412788at2759"/>
<keyword evidence="3" id="KW-1185">Reference proteome</keyword>
<proteinExistence type="inferred from homology"/>
<dbReference type="PANTHER" id="PTHR34598">
    <property type="entry name" value="BLL6449 PROTEIN"/>
    <property type="match status" value="1"/>
</dbReference>
<dbReference type="NCBIfam" id="NF041278">
    <property type="entry name" value="CmcJ_NvfI_EfuI"/>
    <property type="match status" value="1"/>
</dbReference>
<gene>
    <name evidence="2" type="ORF">ACN38_g9962</name>
</gene>
<reference evidence="2 3" key="1">
    <citation type="submission" date="2015-08" db="EMBL/GenBank/DDBJ databases">
        <title>Genome sequencing of Penicillium nordicum.</title>
        <authorList>
            <person name="Nguyen H.D."/>
            <person name="Seifert K.A."/>
        </authorList>
    </citation>
    <scope>NUCLEOTIDE SEQUENCE [LARGE SCALE GENOMIC DNA]</scope>
    <source>
        <strain evidence="2 3">DAOMC 185683</strain>
    </source>
</reference>
<evidence type="ECO:0000256" key="1">
    <source>
        <dbReference type="ARBA" id="ARBA00023604"/>
    </source>
</evidence>
<evidence type="ECO:0000313" key="3">
    <source>
        <dbReference type="Proteomes" id="UP000037696"/>
    </source>
</evidence>
<dbReference type="STRING" id="229535.A0A0M8P2B2"/>
<accession>A0A0M8P2B2</accession>
<protein>
    <recommendedName>
        <fullName evidence="4">Methyltransferase</fullName>
    </recommendedName>
</protein>
<sequence>MTIISSSPPRSVCFRYIADIPLWTKEKPFVVDQIEKAQGESISNIEYEDHETENLHDLRGSESQLDIYEHSFQFFNRPTELIKLPEEEMMVPYAEHVNDVLGDIFKTDHVFTYDLRFRENRTFSGDESLSTSRRVPSPTVSIVHGDHTREGGWNRIARTLSEEELAEYQSGRWRARIVNVWRSILPVVEDSPLAFLDPSTVNEKDLLEVDRVSAVSYGTIYNIKYNPSHKWYWLSKQTSEEIAVFVCFDSDPPERKFNFCPHSAFTDPQTRADVPFRQSVETRSIVFTRL</sequence>
<dbReference type="PANTHER" id="PTHR34598:SF3">
    <property type="entry name" value="OXIDOREDUCTASE AN1597"/>
    <property type="match status" value="1"/>
</dbReference>
<dbReference type="Proteomes" id="UP000037696">
    <property type="component" value="Unassembled WGS sequence"/>
</dbReference>
<dbReference type="EMBL" id="LHQQ01000214">
    <property type="protein sequence ID" value="KOS39201.1"/>
    <property type="molecule type" value="Genomic_DNA"/>
</dbReference>
<dbReference type="GO" id="GO:0016491">
    <property type="term" value="F:oxidoreductase activity"/>
    <property type="evidence" value="ECO:0007669"/>
    <property type="project" value="InterPro"/>
</dbReference>
<evidence type="ECO:0000313" key="2">
    <source>
        <dbReference type="EMBL" id="KOS39201.1"/>
    </source>
</evidence>
<comment type="similarity">
    <text evidence="1">Belongs to the asaB hydroxylase/desaturase family.</text>
</comment>
<name>A0A0M8P2B2_9EURO</name>
<comment type="caution">
    <text evidence="2">The sequence shown here is derived from an EMBL/GenBank/DDBJ whole genome shotgun (WGS) entry which is preliminary data.</text>
</comment>
<dbReference type="AlphaFoldDB" id="A0A0M8P2B2"/>